<dbReference type="Pfam" id="PF00408">
    <property type="entry name" value="PGM_PMM_IV"/>
    <property type="match status" value="1"/>
</dbReference>
<dbReference type="InterPro" id="IPR005843">
    <property type="entry name" value="A-D-PHexomutase_C"/>
</dbReference>
<dbReference type="InterPro" id="IPR016055">
    <property type="entry name" value="A-D-PHexomutase_a/b/a-I/II/III"/>
</dbReference>
<dbReference type="Proteomes" id="UP000228909">
    <property type="component" value="Unassembled WGS sequence"/>
</dbReference>
<dbReference type="AlphaFoldDB" id="A0A2H0TKI0"/>
<evidence type="ECO:0000313" key="12">
    <source>
        <dbReference type="Proteomes" id="UP000228909"/>
    </source>
</evidence>
<evidence type="ECO:0000256" key="4">
    <source>
        <dbReference type="ARBA" id="ARBA00022723"/>
    </source>
</evidence>
<keyword evidence="5" id="KW-0460">Magnesium</keyword>
<dbReference type="SUPFAM" id="SSF55957">
    <property type="entry name" value="Phosphoglucomutase, C-terminal domain"/>
    <property type="match status" value="1"/>
</dbReference>
<dbReference type="Pfam" id="PF02878">
    <property type="entry name" value="PGM_PMM_I"/>
    <property type="match status" value="1"/>
</dbReference>
<feature type="domain" description="Alpha-D-phosphohexomutase alpha/beta/alpha" evidence="10">
    <location>
        <begin position="275"/>
        <end position="384"/>
    </location>
</feature>
<evidence type="ECO:0000256" key="5">
    <source>
        <dbReference type="ARBA" id="ARBA00022842"/>
    </source>
</evidence>
<dbReference type="CDD" id="cd03089">
    <property type="entry name" value="PMM_PGM"/>
    <property type="match status" value="1"/>
</dbReference>
<keyword evidence="6" id="KW-0413">Isomerase</keyword>
<dbReference type="PRINTS" id="PR00509">
    <property type="entry name" value="PGMPMM"/>
</dbReference>
<dbReference type="InterPro" id="IPR005845">
    <property type="entry name" value="A-D-PHexomutase_a/b/a-II"/>
</dbReference>
<dbReference type="Pfam" id="PF02880">
    <property type="entry name" value="PGM_PMM_III"/>
    <property type="match status" value="1"/>
</dbReference>
<dbReference type="InterPro" id="IPR005846">
    <property type="entry name" value="A-D-PHexomutase_a/b/a-III"/>
</dbReference>
<feature type="domain" description="Alpha-D-phosphohexomutase alpha/beta/alpha" evidence="8">
    <location>
        <begin position="11"/>
        <end position="140"/>
    </location>
</feature>
<dbReference type="Pfam" id="PF02879">
    <property type="entry name" value="PGM_PMM_II"/>
    <property type="match status" value="1"/>
</dbReference>
<dbReference type="GO" id="GO:0016868">
    <property type="term" value="F:intramolecular phosphotransferase activity"/>
    <property type="evidence" value="ECO:0007669"/>
    <property type="project" value="InterPro"/>
</dbReference>
<comment type="similarity">
    <text evidence="2">Belongs to the phosphohexose mutase family.</text>
</comment>
<dbReference type="PANTHER" id="PTHR43771">
    <property type="entry name" value="PHOSPHOMANNOMUTASE"/>
    <property type="match status" value="1"/>
</dbReference>
<dbReference type="GO" id="GO:0046872">
    <property type="term" value="F:metal ion binding"/>
    <property type="evidence" value="ECO:0007669"/>
    <property type="project" value="UniProtKB-KW"/>
</dbReference>
<dbReference type="InterPro" id="IPR005844">
    <property type="entry name" value="A-D-PHexomutase_a/b/a-I"/>
</dbReference>
<evidence type="ECO:0000313" key="11">
    <source>
        <dbReference type="EMBL" id="PIR71484.1"/>
    </source>
</evidence>
<dbReference type="Gene3D" id="3.40.120.10">
    <property type="entry name" value="Alpha-D-Glucose-1,6-Bisphosphate, subunit A, domain 3"/>
    <property type="match status" value="3"/>
</dbReference>
<dbReference type="SUPFAM" id="SSF53738">
    <property type="entry name" value="Phosphoglucomutase, first 3 domains"/>
    <property type="match status" value="3"/>
</dbReference>
<name>A0A2H0TKI0_9BACT</name>
<evidence type="ECO:0000256" key="6">
    <source>
        <dbReference type="ARBA" id="ARBA00023235"/>
    </source>
</evidence>
<gene>
    <name evidence="11" type="primary">manB</name>
    <name evidence="11" type="ORF">COU43_02415</name>
</gene>
<dbReference type="EMBL" id="PFCK01000068">
    <property type="protein sequence ID" value="PIR71484.1"/>
    <property type="molecule type" value="Genomic_DNA"/>
</dbReference>
<evidence type="ECO:0000259" key="8">
    <source>
        <dbReference type="Pfam" id="PF02878"/>
    </source>
</evidence>
<dbReference type="InterPro" id="IPR036900">
    <property type="entry name" value="A-D-PHexomutase_C_sf"/>
</dbReference>
<dbReference type="Gene3D" id="3.30.310.50">
    <property type="entry name" value="Alpha-D-phosphohexomutase, C-terminal domain"/>
    <property type="match status" value="1"/>
</dbReference>
<evidence type="ECO:0000259" key="10">
    <source>
        <dbReference type="Pfam" id="PF02880"/>
    </source>
</evidence>
<proteinExistence type="inferred from homology"/>
<evidence type="ECO:0000256" key="2">
    <source>
        <dbReference type="ARBA" id="ARBA00010231"/>
    </source>
</evidence>
<dbReference type="PANTHER" id="PTHR43771:SF1">
    <property type="entry name" value="PHOSPHOMANNOMUTASE"/>
    <property type="match status" value="1"/>
</dbReference>
<dbReference type="InterPro" id="IPR005841">
    <property type="entry name" value="Alpha-D-phosphohexomutase_SF"/>
</dbReference>
<accession>A0A2H0TKI0</accession>
<feature type="domain" description="Alpha-D-phosphohexomutase alpha/beta/alpha" evidence="9">
    <location>
        <begin position="171"/>
        <end position="270"/>
    </location>
</feature>
<comment type="caution">
    <text evidence="11">The sequence shown here is derived from an EMBL/GenBank/DDBJ whole genome shotgun (WGS) entry which is preliminary data.</text>
</comment>
<organism evidence="11 12">
    <name type="scientific">Candidatus Nealsonbacteria bacterium CG10_big_fil_rev_8_21_14_0_10_37_25</name>
    <dbReference type="NCBI Taxonomy" id="1974711"/>
    <lineage>
        <taxon>Bacteria</taxon>
        <taxon>Candidatus Nealsoniibacteriota</taxon>
    </lineage>
</organism>
<evidence type="ECO:0000256" key="3">
    <source>
        <dbReference type="ARBA" id="ARBA00022553"/>
    </source>
</evidence>
<keyword evidence="4" id="KW-0479">Metal-binding</keyword>
<protein>
    <submittedName>
        <fullName evidence="11">Phosphomannomutase/phosphoglucomutase</fullName>
    </submittedName>
</protein>
<evidence type="ECO:0000259" key="7">
    <source>
        <dbReference type="Pfam" id="PF00408"/>
    </source>
</evidence>
<reference evidence="12" key="1">
    <citation type="submission" date="2017-09" db="EMBL/GenBank/DDBJ databases">
        <title>Depth-based differentiation of microbial function through sediment-hosted aquifers and enrichment of novel symbionts in the deep terrestrial subsurface.</title>
        <authorList>
            <person name="Probst A.J."/>
            <person name="Ladd B."/>
            <person name="Jarett J.K."/>
            <person name="Geller-Mcgrath D.E."/>
            <person name="Sieber C.M.K."/>
            <person name="Emerson J.B."/>
            <person name="Anantharaman K."/>
            <person name="Thomas B.C."/>
            <person name="Malmstrom R."/>
            <person name="Stieglmeier M."/>
            <person name="Klingl A."/>
            <person name="Woyke T."/>
            <person name="Ryan C.M."/>
            <person name="Banfield J.F."/>
        </authorList>
    </citation>
    <scope>NUCLEOTIDE SEQUENCE [LARGE SCALE GENOMIC DNA]</scope>
</reference>
<sequence>MYMEIKINPDIFRAYDIRGIYPSTINEDTAYLIGRAFVKFLKKPKPNIVVGRDNRLSSPTLFKSLTKGLTFQGAKVIDIGLSITPILYFAVAHFKFDGGIMISASHLGKESNGFKLVREKAIPISEKTGLKKIQQITAKVGKVVKLSKVPPWKFISTTKPGKAVKREILEEYLKFNLKKFNLKKISPLKIVIDTANAVPGILIPELKKLFPIQIYPLFEKLDGNFPNHPPDPLIKENLSYLQKEVKNKKADLGVAFDGDGDRIIFVDQRGEVISGDLITAFLASLILKTNPGAKILFDIRSSRIVSEVIKKNRGKPVVWKIGHSFIKEKMRRENIFFAGEFSGHYYTKDNYFSETPLFVLLKILEALSQTKKNLSSFIKPFKKYFHSGEINFKVKPRNTTSSALRAKTAKGRWKLIYGVKDKKEVLKILEEKFSRGGKVLKIDGLRIDFKDWWFLARPSGTEELLRLVVEAKTKKLMEKRKKELSSFLKDYGDL</sequence>
<dbReference type="GO" id="GO:0005975">
    <property type="term" value="P:carbohydrate metabolic process"/>
    <property type="evidence" value="ECO:0007669"/>
    <property type="project" value="InterPro"/>
</dbReference>
<comment type="cofactor">
    <cofactor evidence="1">
        <name>Mg(2+)</name>
        <dbReference type="ChEBI" id="CHEBI:18420"/>
    </cofactor>
</comment>
<feature type="domain" description="Alpha-D-phosphohexomutase C-terminal" evidence="7">
    <location>
        <begin position="419"/>
        <end position="484"/>
    </location>
</feature>
<evidence type="ECO:0000256" key="1">
    <source>
        <dbReference type="ARBA" id="ARBA00001946"/>
    </source>
</evidence>
<keyword evidence="3" id="KW-0597">Phosphoprotein</keyword>
<evidence type="ECO:0000259" key="9">
    <source>
        <dbReference type="Pfam" id="PF02879"/>
    </source>
</evidence>